<name>A0A5N6KI09_MONLA</name>
<proteinExistence type="predicted"/>
<dbReference type="AlphaFoldDB" id="A0A5N6KI09"/>
<gene>
    <name evidence="1" type="ORF">EYC80_004762</name>
</gene>
<dbReference type="EMBL" id="VIGI01000002">
    <property type="protein sequence ID" value="KAB8303327.1"/>
    <property type="molecule type" value="Genomic_DNA"/>
</dbReference>
<comment type="caution">
    <text evidence="1">The sequence shown here is derived from an EMBL/GenBank/DDBJ whole genome shotgun (WGS) entry which is preliminary data.</text>
</comment>
<reference evidence="1 2" key="1">
    <citation type="submission" date="2019-06" db="EMBL/GenBank/DDBJ databases">
        <title>Genome Sequence of the Brown Rot Fungal Pathogen Monilinia laxa.</title>
        <authorList>
            <person name="De Miccolis Angelini R.M."/>
            <person name="Landi L."/>
            <person name="Abate D."/>
            <person name="Pollastro S."/>
            <person name="Romanazzi G."/>
            <person name="Faretra F."/>
        </authorList>
    </citation>
    <scope>NUCLEOTIDE SEQUENCE [LARGE SCALE GENOMIC DNA]</scope>
    <source>
        <strain evidence="1 2">Mlax316</strain>
    </source>
</reference>
<keyword evidence="2" id="KW-1185">Reference proteome</keyword>
<evidence type="ECO:0000313" key="1">
    <source>
        <dbReference type="EMBL" id="KAB8303327.1"/>
    </source>
</evidence>
<evidence type="ECO:0000313" key="2">
    <source>
        <dbReference type="Proteomes" id="UP000326757"/>
    </source>
</evidence>
<sequence length="157" mass="18258">MMIMVTTGRAYCRWRESDTEDRWTERFMALNGDFSYLYSCIKNQIHHPPVWKRPENYFRIHGRESFEVEAVKLQSHRCALRLFVSEVITSVGSDYSHQNISWNCIHGATQLGLGRYIVGQIRANTVASKIQSIYTLPSYVIYFITLVPVKILNAHVI</sequence>
<protein>
    <submittedName>
        <fullName evidence="1">Uncharacterized protein</fullName>
    </submittedName>
</protein>
<accession>A0A5N6KI09</accession>
<dbReference type="Proteomes" id="UP000326757">
    <property type="component" value="Unassembled WGS sequence"/>
</dbReference>
<organism evidence="1 2">
    <name type="scientific">Monilinia laxa</name>
    <name type="common">Brown rot fungus</name>
    <name type="synonym">Sclerotinia laxa</name>
    <dbReference type="NCBI Taxonomy" id="61186"/>
    <lineage>
        <taxon>Eukaryota</taxon>
        <taxon>Fungi</taxon>
        <taxon>Dikarya</taxon>
        <taxon>Ascomycota</taxon>
        <taxon>Pezizomycotina</taxon>
        <taxon>Leotiomycetes</taxon>
        <taxon>Helotiales</taxon>
        <taxon>Sclerotiniaceae</taxon>
        <taxon>Monilinia</taxon>
    </lineage>
</organism>